<dbReference type="OrthoDB" id="189220at2759"/>
<dbReference type="GO" id="GO:0004114">
    <property type="term" value="F:3',5'-cyclic-nucleotide phosphodiesterase activity"/>
    <property type="evidence" value="ECO:0007669"/>
    <property type="project" value="InterPro"/>
</dbReference>
<dbReference type="Gene3D" id="1.10.1300.10">
    <property type="entry name" value="3'5'-cyclic nucleotide phosphodiesterase, catalytic domain"/>
    <property type="match status" value="1"/>
</dbReference>
<evidence type="ECO:0000256" key="1">
    <source>
        <dbReference type="SAM" id="Phobius"/>
    </source>
</evidence>
<feature type="domain" description="RGS" evidence="2">
    <location>
        <begin position="282"/>
        <end position="405"/>
    </location>
</feature>
<reference evidence="4" key="2">
    <citation type="submission" date="2020-12" db="EMBL/GenBank/DDBJ databases">
        <title>New Spironucleus salmonicida genome in near-complete chromosomes.</title>
        <authorList>
            <person name="Xu F."/>
            <person name="Kurt Z."/>
            <person name="Jimenez-Gonzalez A."/>
            <person name="Astvaldsson A."/>
            <person name="Andersson J.O."/>
            <person name="Svard S.G."/>
        </authorList>
    </citation>
    <scope>NUCLEOTIDE SEQUENCE</scope>
    <source>
        <strain evidence="4">ATCC 50377</strain>
    </source>
</reference>
<keyword evidence="1" id="KW-0472">Membrane</keyword>
<accession>V6LU55</accession>
<dbReference type="InterPro" id="IPR002073">
    <property type="entry name" value="PDEase_catalytic_dom"/>
</dbReference>
<reference evidence="3 4" key="1">
    <citation type="journal article" date="2014" name="PLoS Genet.">
        <title>The Genome of Spironucleus salmonicida Highlights a Fish Pathogen Adapted to Fluctuating Environments.</title>
        <authorList>
            <person name="Xu F."/>
            <person name="Jerlstrom-Hultqvist J."/>
            <person name="Einarsson E."/>
            <person name="Astvaldsson A."/>
            <person name="Svard S.G."/>
            <person name="Andersson J.O."/>
        </authorList>
    </citation>
    <scope>NUCLEOTIDE SEQUENCE</scope>
    <source>
        <strain evidence="4">ATCC 50377</strain>
    </source>
</reference>
<dbReference type="GO" id="GO:0007165">
    <property type="term" value="P:signal transduction"/>
    <property type="evidence" value="ECO:0007669"/>
    <property type="project" value="InterPro"/>
</dbReference>
<evidence type="ECO:0000259" key="2">
    <source>
        <dbReference type="PROSITE" id="PS50132"/>
    </source>
</evidence>
<name>V6LU55_9EUKA</name>
<dbReference type="SUPFAM" id="SSF109604">
    <property type="entry name" value="HD-domain/PDEase-like"/>
    <property type="match status" value="1"/>
</dbReference>
<feature type="transmembrane region" description="Helical" evidence="1">
    <location>
        <begin position="230"/>
        <end position="247"/>
    </location>
</feature>
<dbReference type="Proteomes" id="UP000018208">
    <property type="component" value="Unassembled WGS sequence"/>
</dbReference>
<dbReference type="AlphaFoldDB" id="V6LU55"/>
<sequence length="984" mass="115236">MANQQQVDFTYLLYWQVLQYLSLSILLVAFIFPSKGTNKIHPQGFYLVCVCLFIIAYITHSIILTLSFQEYFQQFLTFLFLSKFLYMLVIIMLVPLRGLLLNWYSQSPFQAMMKTPLTQLPHLLGFIVIEMIELANTEEQRNQATSFIYSLLDDEIMSKQVVLIVIFGYNIILNYIQGKSLEKEINDALQTTDPQQLSYLIDEVFNVSKENQLSISPTSYSVITTLSKRRVYFTMSLLIIGQFIEIIKIKYSRLIFHLYYPLEWISLVILFMSDRDSPIPETLQEVLLNIKDRKAFQLFLQQRQQGQPQFQFLVDTAQLRNPQNYLVNKQLVQQIYQQHFNNLDQQCYFSQQTQLVIRNKFMKLSQLKRDEYLILFNEAEQESIEFLQQMIIPAFYKSKLGAKLLAYNAFNEIYSNIIKMKEMDQFREISENPLIAFVRIFDDHDASKERFKTQSERIIQSTKSLIYHIDLIDPTQQNQIQEYLNVLNADFMKLSGFVRNQEHICGIYASTLSSQIGYRPFQRLQIDQKQVYNIKQPVITKDSKQQFDDTISEAMSQTPTETSITLLKGYQAQDGSYRQFLIDIPKVHSKKQQQKFSQLSAHEQQQIIKQLIKLDDFLSIEDYDPYILQKDNSIDYPLEIVLLTSLNTLGLLIIFDLPIKSIQLFSKIVSQDSSKQPYYNVMRSMLSIQTLTAFIYSLQGSFEADCKKIFSKELVLAVILAASCSSIAHSGLDDHSIISVQHALSIIYNDRNPNQRCASTNGWNIILKSSLLGSIPNDTIKQIRKKFIDQLISFDGKNFDRLIAKMNNQKFNNKLIMDQLELDLVVVLKNDEDQKLIDSARKKLTDEASKQSNYSEILLNVVLYLSIFSDNYRKRETLELLGSNLQQQLKKQQQIETFALPKSYLPHQEDVCQDIILPLYQLYIIDNIQEKGLKFLKDKLKEWQKLTEIKIRLEYVDFYQRIKQQLHINRSYWFDILNSDKDLE</sequence>
<feature type="transmembrane region" description="Helical" evidence="1">
    <location>
        <begin position="44"/>
        <end position="64"/>
    </location>
</feature>
<dbReference type="VEuPathDB" id="GiardiaDB:SS50377_23351"/>
<dbReference type="PROSITE" id="PS50132">
    <property type="entry name" value="RGS"/>
    <property type="match status" value="1"/>
</dbReference>
<dbReference type="InterPro" id="IPR036971">
    <property type="entry name" value="PDEase_catalytic_dom_sf"/>
</dbReference>
<protein>
    <submittedName>
        <fullName evidence="3">Transmembrane domain-containing protein</fullName>
    </submittedName>
</protein>
<feature type="transmembrane region" description="Helical" evidence="1">
    <location>
        <begin position="84"/>
        <end position="104"/>
    </location>
</feature>
<dbReference type="EMBL" id="AUWU02000003">
    <property type="protein sequence ID" value="KAH0575711.1"/>
    <property type="molecule type" value="Genomic_DNA"/>
</dbReference>
<dbReference type="EMBL" id="KI546046">
    <property type="protein sequence ID" value="EST47221.1"/>
    <property type="molecule type" value="Genomic_DNA"/>
</dbReference>
<dbReference type="Pfam" id="PF00233">
    <property type="entry name" value="PDEase_I"/>
    <property type="match status" value="1"/>
</dbReference>
<evidence type="ECO:0000313" key="3">
    <source>
        <dbReference type="EMBL" id="EST47221.1"/>
    </source>
</evidence>
<dbReference type="InterPro" id="IPR016137">
    <property type="entry name" value="RGS"/>
</dbReference>
<proteinExistence type="predicted"/>
<feature type="transmembrane region" description="Helical" evidence="1">
    <location>
        <begin position="12"/>
        <end position="32"/>
    </location>
</feature>
<keyword evidence="5" id="KW-1185">Reference proteome</keyword>
<keyword evidence="1 3" id="KW-0812">Transmembrane</keyword>
<evidence type="ECO:0000313" key="5">
    <source>
        <dbReference type="Proteomes" id="UP000018208"/>
    </source>
</evidence>
<organism evidence="3">
    <name type="scientific">Spironucleus salmonicida</name>
    <dbReference type="NCBI Taxonomy" id="348837"/>
    <lineage>
        <taxon>Eukaryota</taxon>
        <taxon>Metamonada</taxon>
        <taxon>Diplomonadida</taxon>
        <taxon>Hexamitidae</taxon>
        <taxon>Hexamitinae</taxon>
        <taxon>Spironucleus</taxon>
    </lineage>
</organism>
<keyword evidence="1" id="KW-1133">Transmembrane helix</keyword>
<feature type="transmembrane region" description="Helical" evidence="1">
    <location>
        <begin position="161"/>
        <end position="177"/>
    </location>
</feature>
<gene>
    <name evidence="3" type="ORF">SS50377_12732</name>
    <name evidence="4" type="ORF">SS50377_23351</name>
</gene>
<evidence type="ECO:0000313" key="4">
    <source>
        <dbReference type="EMBL" id="KAH0575711.1"/>
    </source>
</evidence>